<name>A0A4Z0L7M8_9FLAO</name>
<keyword evidence="2" id="KW-0808">Transferase</keyword>
<dbReference type="PANTHER" id="PTHR45947:SF3">
    <property type="entry name" value="SULFOQUINOVOSYL TRANSFERASE SQD2"/>
    <property type="match status" value="1"/>
</dbReference>
<feature type="domain" description="Glycosyl transferase family 1" evidence="1">
    <location>
        <begin position="192"/>
        <end position="355"/>
    </location>
</feature>
<dbReference type="CDD" id="cd03801">
    <property type="entry name" value="GT4_PimA-like"/>
    <property type="match status" value="1"/>
</dbReference>
<organism evidence="2 3">
    <name type="scientific">Flavobacterium humi</name>
    <dbReference type="NCBI Taxonomy" id="2562683"/>
    <lineage>
        <taxon>Bacteria</taxon>
        <taxon>Pseudomonadati</taxon>
        <taxon>Bacteroidota</taxon>
        <taxon>Flavobacteriia</taxon>
        <taxon>Flavobacteriales</taxon>
        <taxon>Flavobacteriaceae</taxon>
        <taxon>Flavobacterium</taxon>
    </lineage>
</organism>
<dbReference type="InterPro" id="IPR050194">
    <property type="entry name" value="Glycosyltransferase_grp1"/>
</dbReference>
<dbReference type="RefSeq" id="WP_135527202.1">
    <property type="nucleotide sequence ID" value="NZ_SRLH01000007.1"/>
</dbReference>
<sequence length="381" mass="43000">MKVTLLHPFTPKAAGVVEKSVPTYHSQPHVKAMANLAQQKGYSCVMEYFTSKMFRYSTSDAVLKWDFYPVRFTLNGDHKKWKKQVSNACLKQYEKETPDVSIINMSGHSSPFSYELSKVILQKGKKYIAMLGGQHYTDNAWSREYYKNADHILVHTNMQKKTMEEMDMFRNLDIRVFPLGVDCTVFVPGNQSANASDAPKLLYVGRIVEWKRVHLAIKALHALVQNGFPKASLNIIGPTSSENYLTELKELVQKYDLSKNVHFLGHKEHADLPRYFQEADLFTLPSDKETFGMVMIESMACGTPVAGIDCPGGPADVIANNRDGLLASPEDYPTAVLQLFKNEGLLREMQSKAREKVLEKYSIEETTRVLFASVNSALSPK</sequence>
<protein>
    <submittedName>
        <fullName evidence="2">Glycosyltransferase family 1 protein</fullName>
    </submittedName>
</protein>
<evidence type="ECO:0000313" key="3">
    <source>
        <dbReference type="Proteomes" id="UP000297407"/>
    </source>
</evidence>
<evidence type="ECO:0000259" key="1">
    <source>
        <dbReference type="Pfam" id="PF00534"/>
    </source>
</evidence>
<dbReference type="Gene3D" id="3.40.50.2000">
    <property type="entry name" value="Glycogen Phosphorylase B"/>
    <property type="match status" value="2"/>
</dbReference>
<dbReference type="GO" id="GO:0016757">
    <property type="term" value="F:glycosyltransferase activity"/>
    <property type="evidence" value="ECO:0007669"/>
    <property type="project" value="InterPro"/>
</dbReference>
<keyword evidence="3" id="KW-1185">Reference proteome</keyword>
<reference evidence="2 3" key="1">
    <citation type="submission" date="2019-04" db="EMBL/GenBank/DDBJ databases">
        <title>Flavobacterium sp. strain DS2-A Genome sequencing and assembly.</title>
        <authorList>
            <person name="Kim I."/>
        </authorList>
    </citation>
    <scope>NUCLEOTIDE SEQUENCE [LARGE SCALE GENOMIC DNA]</scope>
    <source>
        <strain evidence="2 3">DS2-A</strain>
    </source>
</reference>
<gene>
    <name evidence="2" type="ORF">E4635_13395</name>
</gene>
<dbReference type="AlphaFoldDB" id="A0A4Z0L7M8"/>
<proteinExistence type="predicted"/>
<dbReference type="EMBL" id="SRLH01000007">
    <property type="protein sequence ID" value="TGD57156.1"/>
    <property type="molecule type" value="Genomic_DNA"/>
</dbReference>
<dbReference type="OrthoDB" id="502646at2"/>
<dbReference type="SUPFAM" id="SSF53756">
    <property type="entry name" value="UDP-Glycosyltransferase/glycogen phosphorylase"/>
    <property type="match status" value="1"/>
</dbReference>
<dbReference type="Proteomes" id="UP000297407">
    <property type="component" value="Unassembled WGS sequence"/>
</dbReference>
<dbReference type="PANTHER" id="PTHR45947">
    <property type="entry name" value="SULFOQUINOVOSYL TRANSFERASE SQD2"/>
    <property type="match status" value="1"/>
</dbReference>
<dbReference type="InterPro" id="IPR001296">
    <property type="entry name" value="Glyco_trans_1"/>
</dbReference>
<accession>A0A4Z0L7M8</accession>
<dbReference type="Pfam" id="PF00534">
    <property type="entry name" value="Glycos_transf_1"/>
    <property type="match status" value="1"/>
</dbReference>
<comment type="caution">
    <text evidence="2">The sequence shown here is derived from an EMBL/GenBank/DDBJ whole genome shotgun (WGS) entry which is preliminary data.</text>
</comment>
<evidence type="ECO:0000313" key="2">
    <source>
        <dbReference type="EMBL" id="TGD57156.1"/>
    </source>
</evidence>